<sequence>MVVDVPGQLQVTRGGETRPPVDLLHVGVSFVDVAGLLAGGEVGAHEAEHGLVNRHAH</sequence>
<dbReference type="AlphaFoldDB" id="A0A0A9F6P5"/>
<protein>
    <submittedName>
        <fullName evidence="1">Uncharacterized protein</fullName>
    </submittedName>
</protein>
<dbReference type="EMBL" id="GBRH01189884">
    <property type="protein sequence ID" value="JAE08012.1"/>
    <property type="molecule type" value="Transcribed_RNA"/>
</dbReference>
<organism evidence="1">
    <name type="scientific">Arundo donax</name>
    <name type="common">Giant reed</name>
    <name type="synonym">Donax arundinaceus</name>
    <dbReference type="NCBI Taxonomy" id="35708"/>
    <lineage>
        <taxon>Eukaryota</taxon>
        <taxon>Viridiplantae</taxon>
        <taxon>Streptophyta</taxon>
        <taxon>Embryophyta</taxon>
        <taxon>Tracheophyta</taxon>
        <taxon>Spermatophyta</taxon>
        <taxon>Magnoliopsida</taxon>
        <taxon>Liliopsida</taxon>
        <taxon>Poales</taxon>
        <taxon>Poaceae</taxon>
        <taxon>PACMAD clade</taxon>
        <taxon>Arundinoideae</taxon>
        <taxon>Arundineae</taxon>
        <taxon>Arundo</taxon>
    </lineage>
</organism>
<name>A0A0A9F6P5_ARUDO</name>
<proteinExistence type="predicted"/>
<accession>A0A0A9F6P5</accession>
<reference evidence="1" key="2">
    <citation type="journal article" date="2015" name="Data Brief">
        <title>Shoot transcriptome of the giant reed, Arundo donax.</title>
        <authorList>
            <person name="Barrero R.A."/>
            <person name="Guerrero F.D."/>
            <person name="Moolhuijzen P."/>
            <person name="Goolsby J.A."/>
            <person name="Tidwell J."/>
            <person name="Bellgard S.E."/>
            <person name="Bellgard M.I."/>
        </authorList>
    </citation>
    <scope>NUCLEOTIDE SEQUENCE</scope>
    <source>
        <tissue evidence="1">Shoot tissue taken approximately 20 cm above the soil surface</tissue>
    </source>
</reference>
<evidence type="ECO:0000313" key="1">
    <source>
        <dbReference type="EMBL" id="JAE08012.1"/>
    </source>
</evidence>
<reference evidence="1" key="1">
    <citation type="submission" date="2014-09" db="EMBL/GenBank/DDBJ databases">
        <authorList>
            <person name="Magalhaes I.L.F."/>
            <person name="Oliveira U."/>
            <person name="Santos F.R."/>
            <person name="Vidigal T.H.D.A."/>
            <person name="Brescovit A.D."/>
            <person name="Santos A.J."/>
        </authorList>
    </citation>
    <scope>NUCLEOTIDE SEQUENCE</scope>
    <source>
        <tissue evidence="1">Shoot tissue taken approximately 20 cm above the soil surface</tissue>
    </source>
</reference>